<reference evidence="8 9" key="1">
    <citation type="journal article" date="2021" name="bioRxiv">
        <title>Chromosome-scale and haplotype-resolved genome assembly of a tetraploid potato cultivar.</title>
        <authorList>
            <person name="Sun H."/>
            <person name="Jiao W.-B."/>
            <person name="Krause K."/>
            <person name="Campoy J.A."/>
            <person name="Goel M."/>
            <person name="Folz-Donahue K."/>
            <person name="Kukat C."/>
            <person name="Huettel B."/>
            <person name="Schneeberger K."/>
        </authorList>
    </citation>
    <scope>NUCLEOTIDE SEQUENCE [LARGE SCALE GENOMIC DNA]</scope>
    <source>
        <strain evidence="8">SolTubOtavaFocal</strain>
        <tissue evidence="8">Leaves</tissue>
    </source>
</reference>
<keyword evidence="5" id="KW-0418">Kinase</keyword>
<feature type="region of interest" description="Disordered" evidence="7">
    <location>
        <begin position="1"/>
        <end position="20"/>
    </location>
</feature>
<dbReference type="EMBL" id="JAIVGD010000001">
    <property type="protein sequence ID" value="KAH0781571.1"/>
    <property type="molecule type" value="Genomic_DNA"/>
</dbReference>
<dbReference type="PANTHER" id="PTHR12595:SF20">
    <property type="entry name" value="ADENYLATE KINASE ISOENZYME 6 HOMOLOG"/>
    <property type="match status" value="1"/>
</dbReference>
<dbReference type="PANTHER" id="PTHR12595">
    <property type="entry name" value="POS9-ACTIVATING FACTOR FAP7-RELATED"/>
    <property type="match status" value="1"/>
</dbReference>
<keyword evidence="9" id="KW-1185">Reference proteome</keyword>
<comment type="caution">
    <text evidence="8">The sequence shown here is derived from an EMBL/GenBank/DDBJ whole genome shotgun (WGS) entry which is preliminary data.</text>
</comment>
<organism evidence="8 9">
    <name type="scientific">Solanum tuberosum</name>
    <name type="common">Potato</name>
    <dbReference type="NCBI Taxonomy" id="4113"/>
    <lineage>
        <taxon>Eukaryota</taxon>
        <taxon>Viridiplantae</taxon>
        <taxon>Streptophyta</taxon>
        <taxon>Embryophyta</taxon>
        <taxon>Tracheophyta</taxon>
        <taxon>Spermatophyta</taxon>
        <taxon>Magnoliopsida</taxon>
        <taxon>eudicotyledons</taxon>
        <taxon>Gunneridae</taxon>
        <taxon>Pentapetalae</taxon>
        <taxon>asterids</taxon>
        <taxon>lamiids</taxon>
        <taxon>Solanales</taxon>
        <taxon>Solanaceae</taxon>
        <taxon>Solanoideae</taxon>
        <taxon>Solaneae</taxon>
        <taxon>Solanum</taxon>
    </lineage>
</organism>
<evidence type="ECO:0000256" key="4">
    <source>
        <dbReference type="ARBA" id="ARBA00022741"/>
    </source>
</evidence>
<protein>
    <submittedName>
        <fullName evidence="8">Uncharacterized protein</fullName>
    </submittedName>
</protein>
<evidence type="ECO:0000256" key="1">
    <source>
        <dbReference type="ARBA" id="ARBA00022517"/>
    </source>
</evidence>
<gene>
    <name evidence="8" type="ORF">KY290_001169</name>
</gene>
<evidence type="ECO:0000313" key="8">
    <source>
        <dbReference type="EMBL" id="KAH0781571.1"/>
    </source>
</evidence>
<keyword evidence="1" id="KW-0690">Ribosome biogenesis</keyword>
<feature type="compositionally biased region" description="Basic residues" evidence="7">
    <location>
        <begin position="10"/>
        <end position="20"/>
    </location>
</feature>
<evidence type="ECO:0000256" key="3">
    <source>
        <dbReference type="ARBA" id="ARBA00022679"/>
    </source>
</evidence>
<dbReference type="InterPro" id="IPR027417">
    <property type="entry name" value="P-loop_NTPase"/>
</dbReference>
<sequence length="100" mass="11396">MDATWMPHEHAKHTSPPHRQLRKSEAFLLIQLTAIAQNGSCHKQPNILITETSGTRKTTTTASLAMVTEVHHINVGDFANEENLMNDWDDTFDCYYIKKT</sequence>
<evidence type="ECO:0000313" key="9">
    <source>
        <dbReference type="Proteomes" id="UP000826656"/>
    </source>
</evidence>
<keyword evidence="3" id="KW-0808">Transferase</keyword>
<evidence type="ECO:0000256" key="7">
    <source>
        <dbReference type="SAM" id="MobiDB-lite"/>
    </source>
</evidence>
<dbReference type="InterPro" id="IPR020618">
    <property type="entry name" value="Adenyl_kinase_AK6"/>
</dbReference>
<accession>A0ABQ7WLG0</accession>
<evidence type="ECO:0000256" key="5">
    <source>
        <dbReference type="ARBA" id="ARBA00022777"/>
    </source>
</evidence>
<evidence type="ECO:0000256" key="2">
    <source>
        <dbReference type="ARBA" id="ARBA00022552"/>
    </source>
</evidence>
<keyword evidence="2" id="KW-0698">rRNA processing</keyword>
<keyword evidence="6" id="KW-0067">ATP-binding</keyword>
<proteinExistence type="predicted"/>
<evidence type="ECO:0000256" key="6">
    <source>
        <dbReference type="ARBA" id="ARBA00022840"/>
    </source>
</evidence>
<keyword evidence="4" id="KW-0547">Nucleotide-binding</keyword>
<dbReference type="Proteomes" id="UP000826656">
    <property type="component" value="Unassembled WGS sequence"/>
</dbReference>
<name>A0ABQ7WLG0_SOLTU</name>
<dbReference type="Gene3D" id="3.40.50.300">
    <property type="entry name" value="P-loop containing nucleotide triphosphate hydrolases"/>
    <property type="match status" value="1"/>
</dbReference>